<dbReference type="InterPro" id="IPR011491">
    <property type="entry name" value="FlgE_D2"/>
</dbReference>
<dbReference type="Proteomes" id="UP000015503">
    <property type="component" value="Chromosome"/>
</dbReference>
<proteinExistence type="inferred from homology"/>
<evidence type="ECO:0000259" key="9">
    <source>
        <dbReference type="Pfam" id="PF22692"/>
    </source>
</evidence>
<reference evidence="10 11" key="1">
    <citation type="journal article" date="2013" name="Genome Announc.">
        <title>Complete Genome Sequence of the Carbazole Degrader Pseudomonas resinovorans Strain CA10 (NBRC 106553).</title>
        <authorList>
            <person name="Shintani M."/>
            <person name="Hosoyama A."/>
            <person name="Ohji S."/>
            <person name="Tsuchikane K."/>
            <person name="Takarada H."/>
            <person name="Yamazoe A."/>
            <person name="Fujita N."/>
            <person name="Nojiri H."/>
        </authorList>
    </citation>
    <scope>NUCLEOTIDE SEQUENCE [LARGE SCALE GENOMIC DNA]</scope>
    <source>
        <strain evidence="10 11">NBRC 106553</strain>
    </source>
</reference>
<evidence type="ECO:0000259" key="8">
    <source>
        <dbReference type="Pfam" id="PF07559"/>
    </source>
</evidence>
<name>S6AM55_METRE</name>
<dbReference type="GO" id="GO:0071978">
    <property type="term" value="P:bacterial-type flagellum-dependent swarming motility"/>
    <property type="evidence" value="ECO:0007669"/>
    <property type="project" value="TreeGrafter"/>
</dbReference>
<dbReference type="InterPro" id="IPR020013">
    <property type="entry name" value="Flagellar_FlgE/F/G"/>
</dbReference>
<comment type="subcellular location">
    <subcellularLocation>
        <location evidence="1 5">Bacterial flagellum basal body</location>
    </subcellularLocation>
</comment>
<evidence type="ECO:0000256" key="1">
    <source>
        <dbReference type="ARBA" id="ARBA00004117"/>
    </source>
</evidence>
<dbReference type="InterPro" id="IPR053967">
    <property type="entry name" value="LlgE_F_G-like_D1"/>
</dbReference>
<keyword evidence="10" id="KW-0282">Flagellum</keyword>
<dbReference type="RefSeq" id="WP_016494054.1">
    <property type="nucleotide sequence ID" value="NC_021499.1"/>
</dbReference>
<dbReference type="Pfam" id="PF06429">
    <property type="entry name" value="Flg_bbr_C"/>
    <property type="match status" value="1"/>
</dbReference>
<sequence length="395" mass="41157">MSFNIALTGLNAVNEQLNTVSHNIANSGTVGFKSSRTEFGSVYADSQAMGVEVTGTTQSISQGGSLVATGRNLDLAISGGGFFVTKASNGDALYTRAGVFGSDKDNYLVNGSGARLQGYPTDAAGNLLVGTMSDLQLRNGNLPAKATDTLDFVANLDADSTVPTVVPFDPQNLSTYNSTYTTRVYDSQGREHTLTQYFVKTADNQWNAHYYVDGNSAGAVQALNFSTSGTLTAPAAPVSLSAALPGVDPLNIALDYSGTSQHGSDFVVTTNRPSGYAPGEQTGMVVEKDGRVFVNYSNGQRLLQGQVVLANFANAGGLANESGTAWSETSESGTPLIGVAGIGAFGALSAGSLENSNVDLTQQLVSLMEGQRNYQANTKVLTTDKELTQVLFSAI</sequence>
<dbReference type="Pfam" id="PF22692">
    <property type="entry name" value="LlgE_F_G_D1"/>
    <property type="match status" value="1"/>
</dbReference>
<dbReference type="AlphaFoldDB" id="S6AM55"/>
<dbReference type="SUPFAM" id="SSF117143">
    <property type="entry name" value="Flagellar hook protein flgE"/>
    <property type="match status" value="1"/>
</dbReference>
<dbReference type="GO" id="GO:0005829">
    <property type="term" value="C:cytosol"/>
    <property type="evidence" value="ECO:0007669"/>
    <property type="project" value="TreeGrafter"/>
</dbReference>
<dbReference type="NCBIfam" id="NF005286">
    <property type="entry name" value="PRK06803.1"/>
    <property type="match status" value="1"/>
</dbReference>
<evidence type="ECO:0000259" key="7">
    <source>
        <dbReference type="Pfam" id="PF06429"/>
    </source>
</evidence>
<comment type="similarity">
    <text evidence="2 5">Belongs to the flagella basal body rod proteins family.</text>
</comment>
<evidence type="ECO:0000313" key="11">
    <source>
        <dbReference type="Proteomes" id="UP000015503"/>
    </source>
</evidence>
<feature type="domain" description="Flagellar basal body rod protein N-terminal" evidence="6">
    <location>
        <begin position="3"/>
        <end position="33"/>
    </location>
</feature>
<evidence type="ECO:0000256" key="3">
    <source>
        <dbReference type="ARBA" id="ARBA00019015"/>
    </source>
</evidence>
<dbReference type="InterPro" id="IPR037925">
    <property type="entry name" value="FlgE/F/G-like"/>
</dbReference>
<dbReference type="GO" id="GO:0009425">
    <property type="term" value="C:bacterial-type flagellum basal body"/>
    <property type="evidence" value="ECO:0007669"/>
    <property type="project" value="UniProtKB-SubCell"/>
</dbReference>
<evidence type="ECO:0000256" key="4">
    <source>
        <dbReference type="ARBA" id="ARBA00023143"/>
    </source>
</evidence>
<dbReference type="InterPro" id="IPR010930">
    <property type="entry name" value="Flg_bb/hook_C_dom"/>
</dbReference>
<dbReference type="NCBIfam" id="TIGR03506">
    <property type="entry name" value="FlgEFG_subfam"/>
    <property type="match status" value="1"/>
</dbReference>
<accession>S6AM55</accession>
<dbReference type="NCBIfam" id="NF004238">
    <property type="entry name" value="PRK05682.1-1"/>
    <property type="match status" value="1"/>
</dbReference>
<keyword evidence="10" id="KW-0969">Cilium</keyword>
<dbReference type="HOGENOM" id="CLU_013687_2_0_6"/>
<comment type="function">
    <text evidence="5">A flexible structure which links the flagellar filament to the drive apparatus in the basal body.</text>
</comment>
<feature type="domain" description="Flagellar hook protein FlgE/F/G-like D1" evidence="9">
    <location>
        <begin position="76"/>
        <end position="118"/>
    </location>
</feature>
<dbReference type="Pfam" id="PF07559">
    <property type="entry name" value="FlgE_D2"/>
    <property type="match status" value="1"/>
</dbReference>
<feature type="domain" description="Flagellar basal-body/hook protein C-terminal" evidence="7">
    <location>
        <begin position="350"/>
        <end position="390"/>
    </location>
</feature>
<evidence type="ECO:0000256" key="5">
    <source>
        <dbReference type="RuleBase" id="RU362116"/>
    </source>
</evidence>
<feature type="domain" description="Flagellar hook protein FlgE D2" evidence="8">
    <location>
        <begin position="155"/>
        <end position="276"/>
    </location>
</feature>
<dbReference type="eggNOG" id="COG1749">
    <property type="taxonomic scope" value="Bacteria"/>
</dbReference>
<keyword evidence="4 5" id="KW-0975">Bacterial flagellum</keyword>
<keyword evidence="10" id="KW-0966">Cell projection</keyword>
<dbReference type="EMBL" id="AP013068">
    <property type="protein sequence ID" value="BAN49920.1"/>
    <property type="molecule type" value="Genomic_DNA"/>
</dbReference>
<evidence type="ECO:0000313" key="10">
    <source>
        <dbReference type="EMBL" id="BAN49920.1"/>
    </source>
</evidence>
<evidence type="ECO:0000259" key="6">
    <source>
        <dbReference type="Pfam" id="PF00460"/>
    </source>
</evidence>
<gene>
    <name evidence="10" type="primary">flgE</name>
    <name evidence="10" type="ORF">PCA10_41880</name>
</gene>
<dbReference type="OrthoDB" id="8578401at2"/>
<dbReference type="GO" id="GO:0009424">
    <property type="term" value="C:bacterial-type flagellum hook"/>
    <property type="evidence" value="ECO:0007669"/>
    <property type="project" value="TreeGrafter"/>
</dbReference>
<dbReference type="PANTHER" id="PTHR30435:SF1">
    <property type="entry name" value="FLAGELLAR HOOK PROTEIN FLGE"/>
    <property type="match status" value="1"/>
</dbReference>
<dbReference type="STRING" id="1245471.PCA10_41880"/>
<evidence type="ECO:0000256" key="2">
    <source>
        <dbReference type="ARBA" id="ARBA00009677"/>
    </source>
</evidence>
<organism evidence="10 11">
    <name type="scientific">Metapseudomonas resinovorans NBRC 106553</name>
    <dbReference type="NCBI Taxonomy" id="1245471"/>
    <lineage>
        <taxon>Bacteria</taxon>
        <taxon>Pseudomonadati</taxon>
        <taxon>Pseudomonadota</taxon>
        <taxon>Gammaproteobacteria</taxon>
        <taxon>Pseudomonadales</taxon>
        <taxon>Pseudomonadaceae</taxon>
        <taxon>Metapseudomonas</taxon>
    </lineage>
</organism>
<protein>
    <recommendedName>
        <fullName evidence="3 5">Flagellar hook protein FlgE</fullName>
    </recommendedName>
</protein>
<keyword evidence="11" id="KW-1185">Reference proteome</keyword>
<dbReference type="PATRIC" id="fig|1245471.3.peg.4238"/>
<dbReference type="InterPro" id="IPR037058">
    <property type="entry name" value="Falgellar_hook_FlgE_sf"/>
</dbReference>
<dbReference type="KEGG" id="pre:PCA10_41880"/>
<dbReference type="Gene3D" id="2.60.98.20">
    <property type="entry name" value="Flagellar hook protein FlgE"/>
    <property type="match status" value="1"/>
</dbReference>
<dbReference type="InterPro" id="IPR001444">
    <property type="entry name" value="Flag_bb_rod_N"/>
</dbReference>
<dbReference type="PANTHER" id="PTHR30435">
    <property type="entry name" value="FLAGELLAR PROTEIN"/>
    <property type="match status" value="1"/>
</dbReference>
<dbReference type="Pfam" id="PF00460">
    <property type="entry name" value="Flg_bb_rod"/>
    <property type="match status" value="1"/>
</dbReference>